<reference evidence="3" key="1">
    <citation type="submission" date="2015-11" db="EMBL/GenBank/DDBJ databases">
        <authorList>
            <person name="Varghese N."/>
        </authorList>
    </citation>
    <scope>NUCLEOTIDE SEQUENCE [LARGE SCALE GENOMIC DNA]</scope>
    <source>
        <strain evidence="3">DSM 45899</strain>
    </source>
</reference>
<keyword evidence="3" id="KW-1185">Reference proteome</keyword>
<dbReference type="AlphaFoldDB" id="A0A0S4QLD6"/>
<dbReference type="RefSeq" id="WP_054565005.1">
    <property type="nucleotide sequence ID" value="NZ_FAOZ01000005.1"/>
</dbReference>
<feature type="region of interest" description="Disordered" evidence="1">
    <location>
        <begin position="1"/>
        <end position="42"/>
    </location>
</feature>
<sequence>MYIESAQLNRGTEATVRVGPGQGTPSNGTTIGDHVRTPGRSGRRRSLACVAAVCSMGTALLLSGCGQNFSQDGGVIPVPHASTEGIRSVTPVPVPSETVIGPGYAPPRGERPTQTAVPNLPGGKL</sequence>
<proteinExistence type="predicted"/>
<feature type="compositionally biased region" description="Polar residues" evidence="1">
    <location>
        <begin position="1"/>
        <end position="12"/>
    </location>
</feature>
<evidence type="ECO:0000313" key="3">
    <source>
        <dbReference type="Proteomes" id="UP000198802"/>
    </source>
</evidence>
<feature type="compositionally biased region" description="Low complexity" evidence="1">
    <location>
        <begin position="88"/>
        <end position="99"/>
    </location>
</feature>
<protein>
    <submittedName>
        <fullName evidence="2">Uncharacterized protein</fullName>
    </submittedName>
</protein>
<feature type="region of interest" description="Disordered" evidence="1">
    <location>
        <begin position="85"/>
        <end position="125"/>
    </location>
</feature>
<name>A0A0S4QLD6_9ACTN</name>
<gene>
    <name evidence="2" type="ORF">Ga0074812_105341</name>
</gene>
<dbReference type="EMBL" id="FAOZ01000005">
    <property type="protein sequence ID" value="CUU55688.1"/>
    <property type="molecule type" value="Genomic_DNA"/>
</dbReference>
<organism evidence="2 3">
    <name type="scientific">Parafrankia irregularis</name>
    <dbReference type="NCBI Taxonomy" id="795642"/>
    <lineage>
        <taxon>Bacteria</taxon>
        <taxon>Bacillati</taxon>
        <taxon>Actinomycetota</taxon>
        <taxon>Actinomycetes</taxon>
        <taxon>Frankiales</taxon>
        <taxon>Frankiaceae</taxon>
        <taxon>Parafrankia</taxon>
    </lineage>
</organism>
<accession>A0A0S4QLD6</accession>
<evidence type="ECO:0000313" key="2">
    <source>
        <dbReference type="EMBL" id="CUU55688.1"/>
    </source>
</evidence>
<dbReference type="Proteomes" id="UP000198802">
    <property type="component" value="Unassembled WGS sequence"/>
</dbReference>
<evidence type="ECO:0000256" key="1">
    <source>
        <dbReference type="SAM" id="MobiDB-lite"/>
    </source>
</evidence>